<dbReference type="AlphaFoldDB" id="A0A381RQA8"/>
<evidence type="ECO:0000256" key="5">
    <source>
        <dbReference type="ARBA" id="ARBA00022975"/>
    </source>
</evidence>
<evidence type="ECO:0000259" key="8">
    <source>
        <dbReference type="Pfam" id="PF00185"/>
    </source>
</evidence>
<dbReference type="InterPro" id="IPR006132">
    <property type="entry name" value="Asp/Orn_carbamoyltranf_P-bd"/>
</dbReference>
<dbReference type="PRINTS" id="PR00100">
    <property type="entry name" value="AOTCASE"/>
</dbReference>
<dbReference type="Pfam" id="PF00185">
    <property type="entry name" value="OTCace"/>
    <property type="match status" value="1"/>
</dbReference>
<dbReference type="SUPFAM" id="SSF53671">
    <property type="entry name" value="Aspartate/ornithine carbamoyltransferase"/>
    <property type="match status" value="1"/>
</dbReference>
<proteinExistence type="inferred from homology"/>
<comment type="similarity">
    <text evidence="2">Belongs to the aspartate/ornithine carbamoyltransferase superfamily. ATCase family.</text>
</comment>
<dbReference type="GO" id="GO:0016597">
    <property type="term" value="F:amino acid binding"/>
    <property type="evidence" value="ECO:0007669"/>
    <property type="project" value="InterPro"/>
</dbReference>
<evidence type="ECO:0000256" key="3">
    <source>
        <dbReference type="ARBA" id="ARBA00013008"/>
    </source>
</evidence>
<dbReference type="GO" id="GO:0005829">
    <property type="term" value="C:cytosol"/>
    <property type="evidence" value="ECO:0007669"/>
    <property type="project" value="TreeGrafter"/>
</dbReference>
<dbReference type="GO" id="GO:0004070">
    <property type="term" value="F:aspartate carbamoyltransferase activity"/>
    <property type="evidence" value="ECO:0007669"/>
    <property type="project" value="UniProtKB-EC"/>
</dbReference>
<dbReference type="InterPro" id="IPR006131">
    <property type="entry name" value="Asp_carbamoyltransf_Asp/Orn-bd"/>
</dbReference>
<gene>
    <name evidence="10" type="ORF">METZ01_LOCUS46012</name>
</gene>
<keyword evidence="4" id="KW-0808">Transferase</keyword>
<dbReference type="GO" id="GO:0006520">
    <property type="term" value="P:amino acid metabolic process"/>
    <property type="evidence" value="ECO:0007669"/>
    <property type="project" value="InterPro"/>
</dbReference>
<dbReference type="NCBIfam" id="TIGR00670">
    <property type="entry name" value="asp_carb_tr"/>
    <property type="match status" value="1"/>
</dbReference>
<protein>
    <recommendedName>
        <fullName evidence="3">aspartate carbamoyltransferase</fullName>
        <ecNumber evidence="3">2.1.3.2</ecNumber>
    </recommendedName>
</protein>
<dbReference type="UniPathway" id="UPA00070">
    <property type="reaction ID" value="UER00116"/>
</dbReference>
<dbReference type="InterPro" id="IPR036901">
    <property type="entry name" value="Asp/Orn_carbamoylTrfase_sf"/>
</dbReference>
<dbReference type="PROSITE" id="PS00097">
    <property type="entry name" value="CARBAMOYLTRANSFERASE"/>
    <property type="match status" value="1"/>
</dbReference>
<dbReference type="Gene3D" id="3.40.50.1370">
    <property type="entry name" value="Aspartate/ornithine carbamoyltransferase"/>
    <property type="match status" value="2"/>
</dbReference>
<feature type="domain" description="Aspartate/ornithine carbamoyltransferase carbamoyl-P binding" evidence="9">
    <location>
        <begin position="22"/>
        <end position="164"/>
    </location>
</feature>
<evidence type="ECO:0000259" key="9">
    <source>
        <dbReference type="Pfam" id="PF02729"/>
    </source>
</evidence>
<feature type="domain" description="Aspartate/ornithine carbamoyltransferase Asp/Orn-binding" evidence="8">
    <location>
        <begin position="172"/>
        <end position="318"/>
    </location>
</feature>
<dbReference type="InterPro" id="IPR006130">
    <property type="entry name" value="Asp/Orn_carbamoylTrfase"/>
</dbReference>
<evidence type="ECO:0000256" key="6">
    <source>
        <dbReference type="ARBA" id="ARBA00043884"/>
    </source>
</evidence>
<dbReference type="PANTHER" id="PTHR45753">
    <property type="entry name" value="ORNITHINE CARBAMOYLTRANSFERASE, MITOCHONDRIAL"/>
    <property type="match status" value="1"/>
</dbReference>
<dbReference type="EC" id="2.1.3.2" evidence="3"/>
<accession>A0A381RQA8</accession>
<evidence type="ECO:0000256" key="4">
    <source>
        <dbReference type="ARBA" id="ARBA00022679"/>
    </source>
</evidence>
<dbReference type="EMBL" id="UINC01002123">
    <property type="protein sequence ID" value="SUZ93158.1"/>
    <property type="molecule type" value="Genomic_DNA"/>
</dbReference>
<dbReference type="GO" id="GO:0044205">
    <property type="term" value="P:'de novo' UMP biosynthetic process"/>
    <property type="evidence" value="ECO:0007669"/>
    <property type="project" value="UniProtKB-UniPathway"/>
</dbReference>
<dbReference type="GO" id="GO:0006207">
    <property type="term" value="P:'de novo' pyrimidine nucleobase biosynthetic process"/>
    <property type="evidence" value="ECO:0007669"/>
    <property type="project" value="InterPro"/>
</dbReference>
<evidence type="ECO:0000256" key="7">
    <source>
        <dbReference type="ARBA" id="ARBA00048859"/>
    </source>
</evidence>
<comment type="function">
    <text evidence="6">Catalyzes the condensation of carbamoyl phosphate and aspartate to form carbamoyl aspartate and inorganic phosphate, the committed step in the de novo pyrimidine nucleotide biosynthesis pathway.</text>
</comment>
<keyword evidence="5" id="KW-0665">Pyrimidine biosynthesis</keyword>
<organism evidence="10">
    <name type="scientific">marine metagenome</name>
    <dbReference type="NCBI Taxonomy" id="408172"/>
    <lineage>
        <taxon>unclassified sequences</taxon>
        <taxon>metagenomes</taxon>
        <taxon>ecological metagenomes</taxon>
    </lineage>
</organism>
<dbReference type="FunFam" id="3.40.50.1370:FF:000007">
    <property type="entry name" value="Aspartate carbamoyltransferase"/>
    <property type="match status" value="1"/>
</dbReference>
<dbReference type="InterPro" id="IPR002082">
    <property type="entry name" value="Asp_carbamoyltransf"/>
</dbReference>
<comment type="pathway">
    <text evidence="1">Pyrimidine metabolism; UMP biosynthesis via de novo pathway; (S)-dihydroorotate from bicarbonate: step 2/3.</text>
</comment>
<dbReference type="HAMAP" id="MF_00001">
    <property type="entry name" value="Asp_carb_tr"/>
    <property type="match status" value="1"/>
</dbReference>
<comment type="catalytic activity">
    <reaction evidence="7">
        <text>carbamoyl phosphate + L-aspartate = N-carbamoyl-L-aspartate + phosphate + H(+)</text>
        <dbReference type="Rhea" id="RHEA:20013"/>
        <dbReference type="ChEBI" id="CHEBI:15378"/>
        <dbReference type="ChEBI" id="CHEBI:29991"/>
        <dbReference type="ChEBI" id="CHEBI:32814"/>
        <dbReference type="ChEBI" id="CHEBI:43474"/>
        <dbReference type="ChEBI" id="CHEBI:58228"/>
        <dbReference type="EC" id="2.1.3.2"/>
    </reaction>
</comment>
<evidence type="ECO:0000313" key="10">
    <source>
        <dbReference type="EMBL" id="SUZ93158.1"/>
    </source>
</evidence>
<reference evidence="10" key="1">
    <citation type="submission" date="2018-05" db="EMBL/GenBank/DDBJ databases">
        <authorList>
            <person name="Lanie J.A."/>
            <person name="Ng W.-L."/>
            <person name="Kazmierczak K.M."/>
            <person name="Andrzejewski T.M."/>
            <person name="Davidsen T.M."/>
            <person name="Wayne K.J."/>
            <person name="Tettelin H."/>
            <person name="Glass J.I."/>
            <person name="Rusch D."/>
            <person name="Podicherti R."/>
            <person name="Tsui H.-C.T."/>
            <person name="Winkler M.E."/>
        </authorList>
    </citation>
    <scope>NUCLEOTIDE SEQUENCE</scope>
</reference>
<evidence type="ECO:0000256" key="2">
    <source>
        <dbReference type="ARBA" id="ARBA00008896"/>
    </source>
</evidence>
<dbReference type="PANTHER" id="PTHR45753:SF6">
    <property type="entry name" value="ASPARTATE CARBAMOYLTRANSFERASE"/>
    <property type="match status" value="1"/>
</dbReference>
<sequence length="331" mass="35532">MPVEAADVSLPTHQQAASLKSKDLLTIEHLDASEINLILDTAHHFKEISERPIKKVPTLRGKSIINLFFEPSTRTRMSFEIAAKRLSADTQSISASTSSLVKGETFIDTARNIEAMYPDLLVVRHAFPGAAHVLAETCSAGVINAGDGAHEHPTQALLDALTIRDHKGKIENLRVVIFGDIAHSRVARSNIHCLLKLGANVVVAAPPTFMPCNIEALGVEAFDRLEPALEGADVIVALRIQLERGGKLSFPSLREYFNLFGLGRDRLALAKNDAIVMHPGPINRGVEIASEVADGPQSVILDQVSNGLAVRMAVLYLLAGSGPAKNAKTAA</sequence>
<dbReference type="Pfam" id="PF02729">
    <property type="entry name" value="OTCace_N"/>
    <property type="match status" value="1"/>
</dbReference>
<dbReference type="NCBIfam" id="NF002032">
    <property type="entry name" value="PRK00856.1"/>
    <property type="match status" value="1"/>
</dbReference>
<evidence type="ECO:0000256" key="1">
    <source>
        <dbReference type="ARBA" id="ARBA00004852"/>
    </source>
</evidence>
<dbReference type="PRINTS" id="PR00101">
    <property type="entry name" value="ATCASE"/>
</dbReference>
<name>A0A381RQA8_9ZZZZ</name>